<name>A0ABS4PXT4_9PSEU</name>
<feature type="region of interest" description="Disordered" evidence="1">
    <location>
        <begin position="1"/>
        <end position="40"/>
    </location>
</feature>
<comment type="caution">
    <text evidence="2">The sequence shown here is derived from an EMBL/GenBank/DDBJ whole genome shotgun (WGS) entry which is preliminary data.</text>
</comment>
<keyword evidence="3" id="KW-1185">Reference proteome</keyword>
<evidence type="ECO:0000313" key="3">
    <source>
        <dbReference type="Proteomes" id="UP000741013"/>
    </source>
</evidence>
<dbReference type="NCBIfam" id="NF038070">
    <property type="entry name" value="LmbU_fam_TF"/>
    <property type="match status" value="1"/>
</dbReference>
<gene>
    <name evidence="2" type="ORF">JOM49_005770</name>
</gene>
<protein>
    <submittedName>
        <fullName evidence="2">Uncharacterized protein</fullName>
    </submittedName>
</protein>
<dbReference type="RefSeq" id="WP_308158906.1">
    <property type="nucleotide sequence ID" value="NZ_JAGGMS010000001.1"/>
</dbReference>
<sequence>MHAHRTTVTEDRRPINGNNVEPHGDRGRPKFLPPSTRTKQTGLIIPGDVSVDEWREIGNHIIVIANSSAWWLGDWLIYGQDHYPDRYKRAVEETSLDYQTLRNYAWIARRYPLHRRHAKLSFQHHAELASLPDDQQDEWLSRAEKCGWSRNVLRTKVRAAKNVGNGTEKAPKLNMRVAPEQRRRWQEAAAAADQDLLSWMMLVLDSAASSTLDPAWDDADGND</sequence>
<proteinExistence type="predicted"/>
<dbReference type="InterPro" id="IPR049735">
    <property type="entry name" value="NovE/LmbU-like"/>
</dbReference>
<evidence type="ECO:0000256" key="1">
    <source>
        <dbReference type="SAM" id="MobiDB-lite"/>
    </source>
</evidence>
<dbReference type="Proteomes" id="UP000741013">
    <property type="component" value="Unassembled WGS sequence"/>
</dbReference>
<dbReference type="EMBL" id="JAGGMS010000001">
    <property type="protein sequence ID" value="MBP2184244.1"/>
    <property type="molecule type" value="Genomic_DNA"/>
</dbReference>
<organism evidence="2 3">
    <name type="scientific">Amycolatopsis magusensis</name>
    <dbReference type="NCBI Taxonomy" id="882444"/>
    <lineage>
        <taxon>Bacteria</taxon>
        <taxon>Bacillati</taxon>
        <taxon>Actinomycetota</taxon>
        <taxon>Actinomycetes</taxon>
        <taxon>Pseudonocardiales</taxon>
        <taxon>Pseudonocardiaceae</taxon>
        <taxon>Amycolatopsis</taxon>
    </lineage>
</organism>
<evidence type="ECO:0000313" key="2">
    <source>
        <dbReference type="EMBL" id="MBP2184244.1"/>
    </source>
</evidence>
<reference evidence="2 3" key="1">
    <citation type="submission" date="2021-03" db="EMBL/GenBank/DDBJ databases">
        <title>Sequencing the genomes of 1000 actinobacteria strains.</title>
        <authorList>
            <person name="Klenk H.-P."/>
        </authorList>
    </citation>
    <scope>NUCLEOTIDE SEQUENCE [LARGE SCALE GENOMIC DNA]</scope>
    <source>
        <strain evidence="2 3">DSM 45510</strain>
    </source>
</reference>
<accession>A0ABS4PXT4</accession>